<comment type="caution">
    <text evidence="2">The sequence shown here is derived from an EMBL/GenBank/DDBJ whole genome shotgun (WGS) entry which is preliminary data.</text>
</comment>
<organism evidence="2 3">
    <name type="scientific">Polyangium fumosum</name>
    <dbReference type="NCBI Taxonomy" id="889272"/>
    <lineage>
        <taxon>Bacteria</taxon>
        <taxon>Pseudomonadati</taxon>
        <taxon>Myxococcota</taxon>
        <taxon>Polyangia</taxon>
        <taxon>Polyangiales</taxon>
        <taxon>Polyangiaceae</taxon>
        <taxon>Polyangium</taxon>
    </lineage>
</organism>
<dbReference type="InterPro" id="IPR032485">
    <property type="entry name" value="LRP1-like_beta_prop"/>
</dbReference>
<name>A0A4U1J9I7_9BACT</name>
<dbReference type="EMBL" id="SSMQ01000028">
    <property type="protein sequence ID" value="TKD03542.1"/>
    <property type="molecule type" value="Genomic_DNA"/>
</dbReference>
<gene>
    <name evidence="2" type="ORF">E8A74_25415</name>
</gene>
<dbReference type="SUPFAM" id="SSF63825">
    <property type="entry name" value="YWTD domain"/>
    <property type="match status" value="1"/>
</dbReference>
<dbReference type="AlphaFoldDB" id="A0A4U1J9I7"/>
<evidence type="ECO:0000313" key="2">
    <source>
        <dbReference type="EMBL" id="TKD03542.1"/>
    </source>
</evidence>
<sequence length="306" mass="32541">MGATCGTCAVGTCTSGGTSCALWNAYLTGRPVGGIALDDTTAYVVIQGGFDPGSVYTIDRTSGVATQVALSDTFVESVAINSTHVFWSEVGTLRRMAKAGGSAQALASTGSTEGFCQELVANDQYVFCALYDFSGPNGHGLLRIGLDGSVSTVFKSSEVPENLIIDGDRIYWQEPGSYIGYSPIAGQGQNVFHDANVTSFSVTGGYVYWRESGGAGTYRKPVGGGGQAELYTSHRLFKFVEGAFYVIDQLNIRLLRPDLTVSAPLVVAEDYWPSISYRTGDAKGLFISDGQDGSTTTRVREIRLNE</sequence>
<reference evidence="2 3" key="1">
    <citation type="submission" date="2019-04" db="EMBL/GenBank/DDBJ databases">
        <authorList>
            <person name="Li Y."/>
            <person name="Wang J."/>
        </authorList>
    </citation>
    <scope>NUCLEOTIDE SEQUENCE [LARGE SCALE GENOMIC DNA]</scope>
    <source>
        <strain evidence="2 3">DSM 14668</strain>
    </source>
</reference>
<proteinExistence type="predicted"/>
<feature type="domain" description="Prolow-density lipoprotein receptor-related protein 1-like beta-propeller" evidence="1">
    <location>
        <begin position="32"/>
        <end position="213"/>
    </location>
</feature>
<evidence type="ECO:0000313" key="3">
    <source>
        <dbReference type="Proteomes" id="UP000309215"/>
    </source>
</evidence>
<evidence type="ECO:0000259" key="1">
    <source>
        <dbReference type="Pfam" id="PF16472"/>
    </source>
</evidence>
<dbReference type="Proteomes" id="UP000309215">
    <property type="component" value="Unassembled WGS sequence"/>
</dbReference>
<dbReference type="Pfam" id="PF16472">
    <property type="entry name" value="DUF5050"/>
    <property type="match status" value="1"/>
</dbReference>
<dbReference type="RefSeq" id="WP_136931663.1">
    <property type="nucleotide sequence ID" value="NZ_SSMQ01000028.1"/>
</dbReference>
<keyword evidence="3" id="KW-1185">Reference proteome</keyword>
<protein>
    <recommendedName>
        <fullName evidence="1">Prolow-density lipoprotein receptor-related protein 1-like beta-propeller domain-containing protein</fullName>
    </recommendedName>
</protein>
<accession>A0A4U1J9I7</accession>